<name>A0ABU5S602_9BACT</name>
<organism evidence="3 4">
    <name type="scientific">Arcicella gelida</name>
    <dbReference type="NCBI Taxonomy" id="2984195"/>
    <lineage>
        <taxon>Bacteria</taxon>
        <taxon>Pseudomonadati</taxon>
        <taxon>Bacteroidota</taxon>
        <taxon>Cytophagia</taxon>
        <taxon>Cytophagales</taxon>
        <taxon>Flectobacillaceae</taxon>
        <taxon>Arcicella</taxon>
    </lineage>
</organism>
<feature type="chain" id="PRO_5045925016" evidence="1">
    <location>
        <begin position="21"/>
        <end position="1440"/>
    </location>
</feature>
<protein>
    <submittedName>
        <fullName evidence="3">T9SS type A sorting domain-containing protein</fullName>
    </submittedName>
</protein>
<feature type="domain" description="Secretion system C-terminal sorting" evidence="2">
    <location>
        <begin position="1370"/>
        <end position="1436"/>
    </location>
</feature>
<dbReference type="RefSeq" id="WP_323330353.1">
    <property type="nucleotide sequence ID" value="NZ_JAYGIL010000014.1"/>
</dbReference>
<evidence type="ECO:0000259" key="2">
    <source>
        <dbReference type="Pfam" id="PF18962"/>
    </source>
</evidence>
<dbReference type="Pfam" id="PF18962">
    <property type="entry name" value="Por_Secre_tail"/>
    <property type="match status" value="1"/>
</dbReference>
<proteinExistence type="predicted"/>
<dbReference type="NCBIfam" id="TIGR04183">
    <property type="entry name" value="Por_Secre_tail"/>
    <property type="match status" value="1"/>
</dbReference>
<keyword evidence="4" id="KW-1185">Reference proteome</keyword>
<accession>A0ABU5S602</accession>
<reference evidence="3 4" key="1">
    <citation type="submission" date="2023-12" db="EMBL/GenBank/DDBJ databases">
        <title>Novel species of the genus Arcicella isolated from rivers.</title>
        <authorList>
            <person name="Lu H."/>
        </authorList>
    </citation>
    <scope>NUCLEOTIDE SEQUENCE [LARGE SCALE GENOMIC DNA]</scope>
    <source>
        <strain evidence="3 4">DC2W</strain>
    </source>
</reference>
<feature type="signal peptide" evidence="1">
    <location>
        <begin position="1"/>
        <end position="20"/>
    </location>
</feature>
<keyword evidence="1" id="KW-0732">Signal</keyword>
<dbReference type="InterPro" id="IPR026444">
    <property type="entry name" value="Secre_tail"/>
</dbReference>
<evidence type="ECO:0000256" key="1">
    <source>
        <dbReference type="SAM" id="SignalP"/>
    </source>
</evidence>
<evidence type="ECO:0000313" key="3">
    <source>
        <dbReference type="EMBL" id="MEA5403862.1"/>
    </source>
</evidence>
<evidence type="ECO:0000313" key="4">
    <source>
        <dbReference type="Proteomes" id="UP001303899"/>
    </source>
</evidence>
<gene>
    <name evidence="3" type="ORF">VB776_13120</name>
</gene>
<comment type="caution">
    <text evidence="3">The sequence shown here is derived from an EMBL/GenBank/DDBJ whole genome shotgun (WGS) entry which is preliminary data.</text>
</comment>
<dbReference type="EMBL" id="JAYGIL010000014">
    <property type="protein sequence ID" value="MEA5403862.1"/>
    <property type="molecule type" value="Genomic_DNA"/>
</dbReference>
<sequence>MLQKLQLSLLLMFFTFVSQGQSLEILAVNGQTYSYNVCLGQQATIQYRSTLNFSLGNNFKVQVGRSDGSWTEVSAVDSSGYLLATLPTELSVIYPELNPSVSLRIVSTAPAASSSNYSLTLNTLPSLAITGVSKNIIYPFEEVSLSLIAKGSRPITIFSSDSTTISYYDYSTGSSDNALGINPSKAGNYRFLNVSNMCGVGKTTGSVDFTVLENKITITGVPAIDVCRNGNLEVYATKTGKWASDEKFYIRLINGSNRAFDFEATENNGVFSTKVNSELLLGAYRLQVIAKKLGVISNSFNYTINVHEEPSAEVTAVSSTVNFAERTNLLLMFKGFGKYKVQLNNGTIIENFAFNEENPSYIELFPQKTSEYYVQSFSSTCGNGSGKTKVKITVLDGIRTDSLKSGQFCTGATCEVKFLTNADLPVGSKVKIKLYNVYEFGDGADIYTGKFVEVIGTVIKDKTASFIIAPNIFGTLFKNKVFATVYTDNLPNTSQSPNFINVILPAQTEIYPATNEITLDTPQTINLPINVFGGVPFKMVLSDSTIYEANNFLGTPTQFLSSFVEVPVYVDKSKTFKVNSVTNVCGTYSTHVGSFNVSIKNPNKSVRLQSTFAVNGVVCVGETHTINLSTSNDFSSEQLFTVRLFNQNKEEVSDLGSVKRGMSKIVIPSSLASGVYTISVKSNNSNVTSNSIQFFVKAKAKISLASPYEQVLEGELVGFEATLEDAYGQNEIVFTDGSKTIFDIQDRYTRLTFKKILTNSNPFGISSIINQCGAGTVLSKDITITVQPFRLNIPTPQVTVNSYCTNTLISIPFEIFAKTDVKQNLSIQIAKENQLSFTTLNSNIKASPATALLPSNLTAGKYKVRIISNDNKVQSNEFVISIADTPKATLQLNEGEVNIMTINAGESIILKVNDENPANGIFSYVIQDNKYNKIVQSQRDNGFSYYLYPMESKEYKLVYAENKCGAGQTSGTVKVTVKPVLNMVIAGNTDNRYCLGTTLNAAFASKGTFEADNVFRVYVLDGNNEKIELLKSTSNGNFRIPFGNTLKRGNYKLLFESTNPAIVKEISNIVITDKADVSISGGAIVNAGTFVQLVLKNNSATSSPSSNTELLNYQLSNGVKGTIGGFSNDGLARISVFVNATETFTIKSISNICGEGNSSGTAIIKVNAPSEKQVIYQGAFQNICRGSEPSIFFTTRGTFSTSNTFTVQLSDKTGQNFKNLATEGTQSPLKVKIPIDALLGDGFLMRVLASDNDATSTTNTSPISIYDGITARFDTSTYYINEIKPVTLTVKLQGELPITFFMGTDEINLKQFTATSYDFPITVDPSSANAYKIYSINNQVCPSGTILSPSTARIELITGTDELGKMGINIFPNPTSDVLNIESDGKELDVQLINFVGKVVQEQILKGEQKQIDLSRVPSGTYFLHIQKDGRQATFKVLKQ</sequence>
<dbReference type="Proteomes" id="UP001303899">
    <property type="component" value="Unassembled WGS sequence"/>
</dbReference>